<sequence length="128" mass="14574">MFCGERNNEPYHSFEDEPYHSFFEDEPLHYHLHQPKFSCGFRSHFSPDFGLQTTSHATGKTSTANVKAGSRDSKGRLCEARKYTSPKLEILAGFFVFLFEFLPLITKTVGNSYEELRTLLPSGQIGDC</sequence>
<dbReference type="AlphaFoldDB" id="A0ABD3DXJ8"/>
<organism evidence="1 2">
    <name type="scientific">Castilleja foliolosa</name>
    <dbReference type="NCBI Taxonomy" id="1961234"/>
    <lineage>
        <taxon>Eukaryota</taxon>
        <taxon>Viridiplantae</taxon>
        <taxon>Streptophyta</taxon>
        <taxon>Embryophyta</taxon>
        <taxon>Tracheophyta</taxon>
        <taxon>Spermatophyta</taxon>
        <taxon>Magnoliopsida</taxon>
        <taxon>eudicotyledons</taxon>
        <taxon>Gunneridae</taxon>
        <taxon>Pentapetalae</taxon>
        <taxon>asterids</taxon>
        <taxon>lamiids</taxon>
        <taxon>Lamiales</taxon>
        <taxon>Orobanchaceae</taxon>
        <taxon>Pedicularideae</taxon>
        <taxon>Castillejinae</taxon>
        <taxon>Castilleja</taxon>
    </lineage>
</organism>
<protein>
    <submittedName>
        <fullName evidence="1">Uncharacterized protein</fullName>
    </submittedName>
</protein>
<reference evidence="2" key="1">
    <citation type="journal article" date="2024" name="IScience">
        <title>Strigolactones Initiate the Formation of Haustorium-like Structures in Castilleja.</title>
        <authorList>
            <person name="Buerger M."/>
            <person name="Peterson D."/>
            <person name="Chory J."/>
        </authorList>
    </citation>
    <scope>NUCLEOTIDE SEQUENCE [LARGE SCALE GENOMIC DNA]</scope>
</reference>
<comment type="caution">
    <text evidence="1">The sequence shown here is derived from an EMBL/GenBank/DDBJ whole genome shotgun (WGS) entry which is preliminary data.</text>
</comment>
<gene>
    <name evidence="1" type="ORF">CASFOL_009392</name>
</gene>
<proteinExistence type="predicted"/>
<evidence type="ECO:0000313" key="2">
    <source>
        <dbReference type="Proteomes" id="UP001632038"/>
    </source>
</evidence>
<accession>A0ABD3DXJ8</accession>
<dbReference type="Proteomes" id="UP001632038">
    <property type="component" value="Unassembled WGS sequence"/>
</dbReference>
<dbReference type="EMBL" id="JAVIJP010000011">
    <property type="protein sequence ID" value="KAL3646848.1"/>
    <property type="molecule type" value="Genomic_DNA"/>
</dbReference>
<keyword evidence="2" id="KW-1185">Reference proteome</keyword>
<name>A0ABD3DXJ8_9LAMI</name>
<evidence type="ECO:0000313" key="1">
    <source>
        <dbReference type="EMBL" id="KAL3646848.1"/>
    </source>
</evidence>